<dbReference type="GO" id="GO:0048476">
    <property type="term" value="C:Holliday junction resolvase complex"/>
    <property type="evidence" value="ECO:0007669"/>
    <property type="project" value="UniProtKB-UniRule"/>
</dbReference>
<dbReference type="Gene3D" id="1.10.8.60">
    <property type="match status" value="1"/>
</dbReference>
<feature type="binding site" evidence="9">
    <location>
        <position position="314"/>
    </location>
    <ligand>
        <name>DNA</name>
        <dbReference type="ChEBI" id="CHEBI:16991"/>
    </ligand>
</feature>
<dbReference type="GO" id="GO:0005524">
    <property type="term" value="F:ATP binding"/>
    <property type="evidence" value="ECO:0007669"/>
    <property type="project" value="UniProtKB-UniRule"/>
</dbReference>
<evidence type="ECO:0000256" key="4">
    <source>
        <dbReference type="ARBA" id="ARBA00022801"/>
    </source>
</evidence>
<dbReference type="EC" id="3.6.4.-" evidence="9"/>
<dbReference type="Proteomes" id="UP000885931">
    <property type="component" value="Unassembled WGS sequence"/>
</dbReference>
<sequence length="333" mass="37371">MRITDPKPQIDELEFDRALRPRTLDEFIGHTKLKENLRVFAEAAKRRGEALDHVLFYGPPGLGKTTLAYILSREMGVDIKSTSGPVIERPADLAGLLTGLKKGDILFIDEIHRLPRTVEEYLYSAMEDFRIDIVIDKGPGAQSIKLHLSPFTLIGATTRAGMITSPLLARFGMSFRLDFYTVEELSLIVKRSARLLDVEITDEGAREIAARSRGTPRIANRLLRRVRDFAEVEGNGVITLEIAHFALERLEVDERGLDEMDKKILLAIIEKFNGGPVGIKTLSLAVGEEPETIEEVYEPYLLREGFIKRTQRGRVATELAFRHFGIKAGGNLF</sequence>
<comment type="subunit">
    <text evidence="9">Homohexamer. Forms an RuvA(8)-RuvB(12)-Holliday junction (HJ) complex. HJ DNA is sandwiched between 2 RuvA tetramers; dsDNA enters through RuvA and exits via RuvB. An RuvB hexamer assembles on each DNA strand where it exits the tetramer. Each RuvB hexamer is contacted by two RuvA subunits (via domain III) on 2 adjacent RuvB subunits; this complex drives branch migration. In the full resolvosome a probable DNA-RuvA(4)-RuvB(12)-RuvC(2) complex forms which resolves the HJ.</text>
</comment>
<evidence type="ECO:0000256" key="6">
    <source>
        <dbReference type="ARBA" id="ARBA00023125"/>
    </source>
</evidence>
<keyword evidence="5 9" id="KW-0067">ATP-binding</keyword>
<comment type="catalytic activity">
    <reaction evidence="9">
        <text>ATP + H2O = ADP + phosphate + H(+)</text>
        <dbReference type="Rhea" id="RHEA:13065"/>
        <dbReference type="ChEBI" id="CHEBI:15377"/>
        <dbReference type="ChEBI" id="CHEBI:15378"/>
        <dbReference type="ChEBI" id="CHEBI:30616"/>
        <dbReference type="ChEBI" id="CHEBI:43474"/>
        <dbReference type="ChEBI" id="CHEBI:456216"/>
    </reaction>
</comment>
<gene>
    <name evidence="9 11" type="primary">ruvB</name>
    <name evidence="11" type="ORF">ENG67_06135</name>
</gene>
<proteinExistence type="inferred from homology"/>
<feature type="region of interest" description="Small ATPAse domain (RuvB-S)" evidence="9">
    <location>
        <begin position="181"/>
        <end position="251"/>
    </location>
</feature>
<evidence type="ECO:0000256" key="2">
    <source>
        <dbReference type="ARBA" id="ARBA00022741"/>
    </source>
</evidence>
<dbReference type="InterPro" id="IPR008824">
    <property type="entry name" value="RuvB-like_N"/>
</dbReference>
<feature type="binding site" evidence="9">
    <location>
        <position position="309"/>
    </location>
    <ligand>
        <name>DNA</name>
        <dbReference type="ChEBI" id="CHEBI:16991"/>
    </ligand>
</feature>
<reference evidence="11" key="1">
    <citation type="journal article" date="2020" name="mSystems">
        <title>Genome- and Community-Level Interaction Insights into Carbon Utilization and Element Cycling Functions of Hydrothermarchaeota in Hydrothermal Sediment.</title>
        <authorList>
            <person name="Zhou Z."/>
            <person name="Liu Y."/>
            <person name="Xu W."/>
            <person name="Pan J."/>
            <person name="Luo Z.H."/>
            <person name="Li M."/>
        </authorList>
    </citation>
    <scope>NUCLEOTIDE SEQUENCE [LARGE SCALE GENOMIC DNA]</scope>
    <source>
        <strain evidence="11">HyVt-237</strain>
    </source>
</reference>
<dbReference type="FunFam" id="1.10.8.60:FF:000023">
    <property type="entry name" value="Holliday junction ATP-dependent DNA helicase RuvB"/>
    <property type="match status" value="1"/>
</dbReference>
<dbReference type="InterPro" id="IPR036390">
    <property type="entry name" value="WH_DNA-bd_sf"/>
</dbReference>
<keyword evidence="1 9" id="KW-0963">Cytoplasm</keyword>
<dbReference type="GO" id="GO:0006281">
    <property type="term" value="P:DNA repair"/>
    <property type="evidence" value="ECO:0007669"/>
    <property type="project" value="UniProtKB-UniRule"/>
</dbReference>
<feature type="binding site" evidence="9">
    <location>
        <position position="170"/>
    </location>
    <ligand>
        <name>ATP</name>
        <dbReference type="ChEBI" id="CHEBI:30616"/>
    </ligand>
</feature>
<dbReference type="HAMAP" id="MF_00016">
    <property type="entry name" value="DNA_HJ_migration_RuvB"/>
    <property type="match status" value="1"/>
</dbReference>
<dbReference type="PANTHER" id="PTHR42848:SF1">
    <property type="entry name" value="HOLLIDAY JUNCTION BRANCH MIGRATION COMPLEX SUBUNIT RUVB"/>
    <property type="match status" value="1"/>
</dbReference>
<feature type="binding site" evidence="9">
    <location>
        <position position="20"/>
    </location>
    <ligand>
        <name>ATP</name>
        <dbReference type="ChEBI" id="CHEBI:30616"/>
    </ligand>
</feature>
<comment type="subcellular location">
    <subcellularLocation>
        <location evidence="9">Cytoplasm</location>
    </subcellularLocation>
</comment>
<feature type="binding site" evidence="9">
    <location>
        <position position="180"/>
    </location>
    <ligand>
        <name>ATP</name>
        <dbReference type="ChEBI" id="CHEBI:30616"/>
    </ligand>
</feature>
<dbReference type="InterPro" id="IPR036388">
    <property type="entry name" value="WH-like_DNA-bd_sf"/>
</dbReference>
<dbReference type="Pfam" id="PF05496">
    <property type="entry name" value="RuvB_N"/>
    <property type="match status" value="1"/>
</dbReference>
<feature type="binding site" evidence="9">
    <location>
        <position position="19"/>
    </location>
    <ligand>
        <name>ATP</name>
        <dbReference type="ChEBI" id="CHEBI:30616"/>
    </ligand>
</feature>
<evidence type="ECO:0000256" key="1">
    <source>
        <dbReference type="ARBA" id="ARBA00022490"/>
    </source>
</evidence>
<dbReference type="GO" id="GO:0000400">
    <property type="term" value="F:four-way junction DNA binding"/>
    <property type="evidence" value="ECO:0007669"/>
    <property type="project" value="UniProtKB-UniRule"/>
</dbReference>
<name>A0A7C0XBQ7_UNCW3</name>
<organism evidence="11">
    <name type="scientific">candidate division WOR-3 bacterium</name>
    <dbReference type="NCBI Taxonomy" id="2052148"/>
    <lineage>
        <taxon>Bacteria</taxon>
        <taxon>Bacteria division WOR-3</taxon>
    </lineage>
</organism>
<feature type="binding site" evidence="9">
    <location>
        <position position="217"/>
    </location>
    <ligand>
        <name>ATP</name>
        <dbReference type="ChEBI" id="CHEBI:30616"/>
    </ligand>
</feature>
<evidence type="ECO:0000256" key="5">
    <source>
        <dbReference type="ARBA" id="ARBA00022840"/>
    </source>
</evidence>
<comment type="caution">
    <text evidence="11">The sequence shown here is derived from an EMBL/GenBank/DDBJ whole genome shotgun (WGS) entry which is preliminary data.</text>
</comment>
<dbReference type="Pfam" id="PF17864">
    <property type="entry name" value="AAA_lid_4"/>
    <property type="match status" value="1"/>
</dbReference>
<feature type="region of interest" description="Head domain (RuvB-H)" evidence="9">
    <location>
        <begin position="254"/>
        <end position="333"/>
    </location>
</feature>
<dbReference type="GO" id="GO:0005737">
    <property type="term" value="C:cytoplasm"/>
    <property type="evidence" value="ECO:0007669"/>
    <property type="project" value="UniProtKB-SubCell"/>
</dbReference>
<keyword evidence="2 9" id="KW-0547">Nucleotide-binding</keyword>
<feature type="binding site" evidence="9">
    <location>
        <position position="61"/>
    </location>
    <ligand>
        <name>ATP</name>
        <dbReference type="ChEBI" id="CHEBI:30616"/>
    </ligand>
</feature>
<evidence type="ECO:0000256" key="7">
    <source>
        <dbReference type="ARBA" id="ARBA00023172"/>
    </source>
</evidence>
<dbReference type="InterPro" id="IPR003593">
    <property type="entry name" value="AAA+_ATPase"/>
</dbReference>
<comment type="function">
    <text evidence="9">The RuvA-RuvB-RuvC complex processes Holliday junction (HJ) DNA during genetic recombination and DNA repair, while the RuvA-RuvB complex plays an important role in the rescue of blocked DNA replication forks via replication fork reversal (RFR). RuvA specifically binds to HJ cruciform DNA, conferring on it an open structure. The RuvB hexamer acts as an ATP-dependent pump, pulling dsDNA into and through the RuvAB complex. RuvB forms 2 homohexamers on either side of HJ DNA bound by 1 or 2 RuvA tetramers; 4 subunits per hexamer contact DNA at a time. Coordinated motions by a converter formed by DNA-disengaged RuvB subunits stimulates ATP hydrolysis and nucleotide exchange. Immobilization of the converter enables RuvB to convert the ATP-contained energy into a lever motion, pulling 2 nucleotides of DNA out of the RuvA tetramer per ATP hydrolyzed, thus driving DNA branch migration. The RuvB motors rotate together with the DNA substrate, which together with the progressing nucleotide cycle form the mechanistic basis for DNA recombination by continuous HJ branch migration. Branch migration allows RuvC to scan DNA until it finds its consensus sequence, where it cleaves and resolves cruciform DNA.</text>
</comment>
<feature type="binding site" evidence="9">
    <location>
        <position position="66"/>
    </location>
    <ligand>
        <name>ATP</name>
        <dbReference type="ChEBI" id="CHEBI:30616"/>
    </ligand>
</feature>
<dbReference type="EMBL" id="DRBW01000225">
    <property type="protein sequence ID" value="HDM90764.1"/>
    <property type="molecule type" value="Genomic_DNA"/>
</dbReference>
<dbReference type="GO" id="GO:0009378">
    <property type="term" value="F:four-way junction helicase activity"/>
    <property type="evidence" value="ECO:0007669"/>
    <property type="project" value="InterPro"/>
</dbReference>
<dbReference type="Gene3D" id="3.40.50.300">
    <property type="entry name" value="P-loop containing nucleotide triphosphate hydrolases"/>
    <property type="match status" value="1"/>
</dbReference>
<comment type="caution">
    <text evidence="9">Lacks conserved residue(s) required for the propagation of feature annotation.</text>
</comment>
<feature type="binding site" evidence="9">
    <location>
        <position position="65"/>
    </location>
    <ligand>
        <name>ATP</name>
        <dbReference type="ChEBI" id="CHEBI:30616"/>
    </ligand>
</feature>
<comment type="domain">
    <text evidence="9">Has 3 domains, the large (RuvB-L) and small ATPase (RuvB-S) domains and the C-terminal head (RuvB-H) domain. The head domain binds DNA, while the ATPase domains jointly bind ATP, ADP or are empty depending on the state of the subunit in the translocation cycle. During a single DNA translocation step the structure of each domain remains the same, but their relative positions change.</text>
</comment>
<dbReference type="CDD" id="cd00009">
    <property type="entry name" value="AAA"/>
    <property type="match status" value="1"/>
</dbReference>
<dbReference type="InterPro" id="IPR027417">
    <property type="entry name" value="P-loop_NTPase"/>
</dbReference>
<evidence type="ECO:0000256" key="8">
    <source>
        <dbReference type="ARBA" id="ARBA00023204"/>
    </source>
</evidence>
<keyword evidence="6 9" id="KW-0238">DNA-binding</keyword>
<dbReference type="PANTHER" id="PTHR42848">
    <property type="match status" value="1"/>
</dbReference>
<feature type="binding site" evidence="9">
    <location>
        <position position="64"/>
    </location>
    <ligand>
        <name>ATP</name>
        <dbReference type="ChEBI" id="CHEBI:30616"/>
    </ligand>
</feature>
<dbReference type="SMART" id="SM00382">
    <property type="entry name" value="AAA"/>
    <property type="match status" value="1"/>
</dbReference>
<evidence type="ECO:0000313" key="11">
    <source>
        <dbReference type="EMBL" id="HDM90764.1"/>
    </source>
</evidence>
<evidence type="ECO:0000256" key="3">
    <source>
        <dbReference type="ARBA" id="ARBA00022763"/>
    </source>
</evidence>
<keyword evidence="4 9" id="KW-0378">Hydrolase</keyword>
<keyword evidence="8 9" id="KW-0234">DNA repair</keyword>
<dbReference type="InterPro" id="IPR008823">
    <property type="entry name" value="RuvB_wg_C"/>
</dbReference>
<protein>
    <recommendedName>
        <fullName evidence="9">Holliday junction branch migration complex subunit RuvB</fullName>
        <ecNumber evidence="9">3.6.4.-</ecNumber>
    </recommendedName>
</protein>
<evidence type="ECO:0000256" key="9">
    <source>
        <dbReference type="HAMAP-Rule" id="MF_00016"/>
    </source>
</evidence>
<feature type="domain" description="AAA+ ATPase" evidence="10">
    <location>
        <begin position="50"/>
        <end position="183"/>
    </location>
</feature>
<dbReference type="InterPro" id="IPR041445">
    <property type="entry name" value="AAA_lid_4"/>
</dbReference>
<dbReference type="Pfam" id="PF05491">
    <property type="entry name" value="WHD_RuvB"/>
    <property type="match status" value="1"/>
</dbReference>
<dbReference type="SUPFAM" id="SSF46785">
    <property type="entry name" value="Winged helix' DNA-binding domain"/>
    <property type="match status" value="1"/>
</dbReference>
<feature type="binding site" evidence="9">
    <location>
        <begin position="127"/>
        <end position="129"/>
    </location>
    <ligand>
        <name>ATP</name>
        <dbReference type="ChEBI" id="CHEBI:30616"/>
    </ligand>
</feature>
<accession>A0A7C0XBQ7</accession>
<keyword evidence="7 9" id="KW-0233">DNA recombination</keyword>
<keyword evidence="3 9" id="KW-0227">DNA damage</keyword>
<dbReference type="AlphaFoldDB" id="A0A7C0XBQ7"/>
<dbReference type="NCBIfam" id="TIGR00635">
    <property type="entry name" value="ruvB"/>
    <property type="match status" value="1"/>
</dbReference>
<dbReference type="Gene3D" id="1.10.10.10">
    <property type="entry name" value="Winged helix-like DNA-binding domain superfamily/Winged helix DNA-binding domain"/>
    <property type="match status" value="1"/>
</dbReference>
<feature type="binding site" evidence="9">
    <location>
        <position position="65"/>
    </location>
    <ligand>
        <name>Mg(2+)</name>
        <dbReference type="ChEBI" id="CHEBI:18420"/>
    </ligand>
</feature>
<dbReference type="GO" id="GO:0016787">
    <property type="term" value="F:hydrolase activity"/>
    <property type="evidence" value="ECO:0007669"/>
    <property type="project" value="UniProtKB-KW"/>
</dbReference>
<dbReference type="InterPro" id="IPR004605">
    <property type="entry name" value="DNA_helicase_Holl-junc_RuvB"/>
</dbReference>
<dbReference type="GO" id="GO:0006310">
    <property type="term" value="P:DNA recombination"/>
    <property type="evidence" value="ECO:0007669"/>
    <property type="project" value="UniProtKB-UniRule"/>
</dbReference>
<evidence type="ECO:0000259" key="10">
    <source>
        <dbReference type="SMART" id="SM00382"/>
    </source>
</evidence>
<dbReference type="NCBIfam" id="NF000868">
    <property type="entry name" value="PRK00080.1"/>
    <property type="match status" value="1"/>
</dbReference>
<keyword evidence="11" id="KW-0347">Helicase</keyword>
<comment type="similarity">
    <text evidence="9">Belongs to the RuvB family.</text>
</comment>
<dbReference type="SUPFAM" id="SSF52540">
    <property type="entry name" value="P-loop containing nucleoside triphosphate hydrolases"/>
    <property type="match status" value="1"/>
</dbReference>